<keyword evidence="2" id="KW-1185">Reference proteome</keyword>
<name>A0AAV9PPE4_9PEZI</name>
<sequence>MDDDLHNTDTREEFHPPWLSRPRDFVDRRAEEAEAFNELLTQHLNTSAQTWDCDETGWTFELRHVILHIRHQEAGHLVAKAESEVMPRKYLDGLRCELRNMPWEADENSCTTLDLACALLRMTEEAVAWEELWNQKLAAYDGRRAAATKNAREFEQKLHRDGSDRRGFDARSIRGYDSVLANPYGVNFSSLDDTAAFLLGKPIERICNMISTDFRIIHVEPVFRDNLVSSFLKRKEQIYDQLSRMSRGSLRQSVPTTVIRPNSVEDTREGLARQLSMPKVTFHGAPRAVIESIVRYGFIVPGSQVGNSGMTISVRCGATYGTGIYSSPDAAFASHYLDYQTGNVRLSKPSEIPGMRLVVCATLMGRAMTVDSAEARRVKGVLSPHAHSHVSGDGLQYIVFESSQIIPCYVLHLDYGAEHAKAEFEKLASDPTVYFQKRSKKKKVDSTEDAWDEWYRSEPGAIQDKKVALKAAARKWFPYGYGPAQGNSFVIEDMAEHSDDEEVYGDFQHQRIEQDDEIREARPAKGGSWLDQYQTVRKTQKELDFGVDGGM</sequence>
<reference evidence="1 2" key="1">
    <citation type="submission" date="2023-08" db="EMBL/GenBank/DDBJ databases">
        <title>Black Yeasts Isolated from many extreme environments.</title>
        <authorList>
            <person name="Coleine C."/>
            <person name="Stajich J.E."/>
            <person name="Selbmann L."/>
        </authorList>
    </citation>
    <scope>NUCLEOTIDE SEQUENCE [LARGE SCALE GENOMIC DNA]</scope>
    <source>
        <strain evidence="1 2">CCFEE 5935</strain>
    </source>
</reference>
<dbReference type="AlphaFoldDB" id="A0AAV9PPE4"/>
<evidence type="ECO:0000313" key="1">
    <source>
        <dbReference type="EMBL" id="KAK5175158.1"/>
    </source>
</evidence>
<evidence type="ECO:0008006" key="3">
    <source>
        <dbReference type="Google" id="ProtNLM"/>
    </source>
</evidence>
<dbReference type="SUPFAM" id="SSF56399">
    <property type="entry name" value="ADP-ribosylation"/>
    <property type="match status" value="1"/>
</dbReference>
<organism evidence="1 2">
    <name type="scientific">Saxophila tyrrhenica</name>
    <dbReference type="NCBI Taxonomy" id="1690608"/>
    <lineage>
        <taxon>Eukaryota</taxon>
        <taxon>Fungi</taxon>
        <taxon>Dikarya</taxon>
        <taxon>Ascomycota</taxon>
        <taxon>Pezizomycotina</taxon>
        <taxon>Dothideomycetes</taxon>
        <taxon>Dothideomycetidae</taxon>
        <taxon>Mycosphaerellales</taxon>
        <taxon>Extremaceae</taxon>
        <taxon>Saxophila</taxon>
    </lineage>
</organism>
<dbReference type="EMBL" id="JAVRRT010000001">
    <property type="protein sequence ID" value="KAK5175158.1"/>
    <property type="molecule type" value="Genomic_DNA"/>
</dbReference>
<protein>
    <recommendedName>
        <fullName evidence="3">PARP catalytic domain-containing protein</fullName>
    </recommendedName>
</protein>
<comment type="caution">
    <text evidence="1">The sequence shown here is derived from an EMBL/GenBank/DDBJ whole genome shotgun (WGS) entry which is preliminary data.</text>
</comment>
<dbReference type="Proteomes" id="UP001337655">
    <property type="component" value="Unassembled WGS sequence"/>
</dbReference>
<dbReference type="Gene3D" id="3.90.228.10">
    <property type="match status" value="1"/>
</dbReference>
<proteinExistence type="predicted"/>
<dbReference type="RefSeq" id="XP_064663796.1">
    <property type="nucleotide sequence ID" value="XM_064797562.1"/>
</dbReference>
<gene>
    <name evidence="1" type="ORF">LTR77_000295</name>
</gene>
<evidence type="ECO:0000313" key="2">
    <source>
        <dbReference type="Proteomes" id="UP001337655"/>
    </source>
</evidence>
<accession>A0AAV9PPE4</accession>
<dbReference type="GeneID" id="89921646"/>